<keyword evidence="3" id="KW-0143">Chaperone</keyword>
<dbReference type="Gene3D" id="1.10.3580.10">
    <property type="entry name" value="ATP12 ATPase"/>
    <property type="match status" value="1"/>
</dbReference>
<comment type="caution">
    <text evidence="4">The sequence shown here is derived from an EMBL/GenBank/DDBJ whole genome shotgun (WGS) entry which is preliminary data.</text>
</comment>
<protein>
    <submittedName>
        <fullName evidence="4">ATP12 chaperone family protein</fullName>
    </submittedName>
</protein>
<keyword evidence="5" id="KW-1185">Reference proteome</keyword>
<dbReference type="OrthoDB" id="9797825at2"/>
<dbReference type="GO" id="GO:0043461">
    <property type="term" value="P:proton-transporting ATP synthase complex assembly"/>
    <property type="evidence" value="ECO:0007669"/>
    <property type="project" value="InterPro"/>
</dbReference>
<dbReference type="PATRIC" id="fig|1280951.3.peg.50"/>
<gene>
    <name evidence="4" type="ORF">HHI_00250</name>
</gene>
<evidence type="ECO:0000256" key="3">
    <source>
        <dbReference type="ARBA" id="ARBA00023186"/>
    </source>
</evidence>
<proteinExistence type="inferred from homology"/>
<dbReference type="InterPro" id="IPR042272">
    <property type="entry name" value="ATP12_ATP_synth-F1-assembly_N"/>
</dbReference>
<dbReference type="PANTHER" id="PTHR21013:SF10">
    <property type="entry name" value="ATP SYNTHASE MITOCHONDRIAL F1 COMPLEX ASSEMBLY FACTOR 2"/>
    <property type="match status" value="1"/>
</dbReference>
<dbReference type="AlphaFoldDB" id="A0A059FZC5"/>
<dbReference type="Pfam" id="PF07542">
    <property type="entry name" value="ATP12"/>
    <property type="match status" value="1"/>
</dbReference>
<sequence length="242" mass="26559">MSDKPSAFEHPKRFYTDVTAEPAEGGGWQILLDGRSVKTPGRALLRLPTEALAQEVAEEWAEQQTYIHLIGMHLTRLANVAIDRTPEIREEMAEEVARYCETDLLCHIAEEPFELAALEEARWRPVLDWAGEKLGVILMTTEGIIAAPQPGASLQAARDYALGLDDFRLTALVFACGVFGSAVLAMALVEGALTAESAFHLSRVDEDWQAQKWGQDEEAKAAADAKEIEADAIGRWLDGLQG</sequence>
<dbReference type="InterPro" id="IPR023335">
    <property type="entry name" value="ATP12_ortho_dom_sf"/>
</dbReference>
<organism evidence="4 5">
    <name type="scientific">Hyphomonas hirschiana VP5</name>
    <dbReference type="NCBI Taxonomy" id="1280951"/>
    <lineage>
        <taxon>Bacteria</taxon>
        <taxon>Pseudomonadati</taxon>
        <taxon>Pseudomonadota</taxon>
        <taxon>Alphaproteobacteria</taxon>
        <taxon>Hyphomonadales</taxon>
        <taxon>Hyphomonadaceae</taxon>
        <taxon>Hyphomonas</taxon>
    </lineage>
</organism>
<keyword evidence="2" id="KW-0809">Transit peptide</keyword>
<evidence type="ECO:0000256" key="2">
    <source>
        <dbReference type="ARBA" id="ARBA00022946"/>
    </source>
</evidence>
<evidence type="ECO:0000313" key="4">
    <source>
        <dbReference type="EMBL" id="KCZ96063.1"/>
    </source>
</evidence>
<dbReference type="Proteomes" id="UP000025061">
    <property type="component" value="Unassembled WGS sequence"/>
</dbReference>
<dbReference type="InterPro" id="IPR011419">
    <property type="entry name" value="ATP12_ATP_synth-F1-assembly"/>
</dbReference>
<reference evidence="4 5" key="1">
    <citation type="submission" date="2013-04" db="EMBL/GenBank/DDBJ databases">
        <title>Hyphomonas hirschiana VP5 Genome Sequencing.</title>
        <authorList>
            <person name="Lai Q."/>
            <person name="Shao Z."/>
        </authorList>
    </citation>
    <scope>NUCLEOTIDE SEQUENCE [LARGE SCALE GENOMIC DNA]</scope>
    <source>
        <strain evidence="4 5">VP5</strain>
    </source>
</reference>
<dbReference type="Gene3D" id="3.30.2180.10">
    <property type="entry name" value="ATP12-like"/>
    <property type="match status" value="1"/>
</dbReference>
<dbReference type="RefSeq" id="WP_011646028.1">
    <property type="nucleotide sequence ID" value="NZ_ARYI01000001.1"/>
</dbReference>
<evidence type="ECO:0000256" key="1">
    <source>
        <dbReference type="ARBA" id="ARBA00008231"/>
    </source>
</evidence>
<evidence type="ECO:0000313" key="5">
    <source>
        <dbReference type="Proteomes" id="UP000025061"/>
    </source>
</evidence>
<name>A0A059FZC5_9PROT</name>
<dbReference type="SUPFAM" id="SSF160909">
    <property type="entry name" value="ATP12-like"/>
    <property type="match status" value="1"/>
</dbReference>
<dbReference type="PANTHER" id="PTHR21013">
    <property type="entry name" value="ATP SYNTHASE MITOCHONDRIAL F1 COMPLEX ASSEMBLY FACTOR 2/ATP12 PROTEIN, MITOCHONDRIAL PRECURSOR"/>
    <property type="match status" value="1"/>
</dbReference>
<dbReference type="EMBL" id="ARYI01000001">
    <property type="protein sequence ID" value="KCZ96063.1"/>
    <property type="molecule type" value="Genomic_DNA"/>
</dbReference>
<accession>A0A059FZC5</accession>
<comment type="similarity">
    <text evidence="1">Belongs to the ATP12 family.</text>
</comment>